<dbReference type="Gene3D" id="2.130.10.120">
    <property type="entry name" value="Prolyl oligopeptidase, N-terminal domain"/>
    <property type="match status" value="1"/>
</dbReference>
<dbReference type="Pfam" id="PF00326">
    <property type="entry name" value="Peptidase_S9"/>
    <property type="match status" value="1"/>
</dbReference>
<keyword evidence="9" id="KW-1185">Reference proteome</keyword>
<evidence type="ECO:0000313" key="8">
    <source>
        <dbReference type="EMBL" id="SJZ92257.1"/>
    </source>
</evidence>
<protein>
    <recommendedName>
        <fullName evidence="2">prolyl oligopeptidase</fullName>
        <ecNumber evidence="2">3.4.21.26</ecNumber>
    </recommendedName>
</protein>
<dbReference type="GO" id="GO:0070012">
    <property type="term" value="F:oligopeptidase activity"/>
    <property type="evidence" value="ECO:0007669"/>
    <property type="project" value="TreeGrafter"/>
</dbReference>
<evidence type="ECO:0000256" key="1">
    <source>
        <dbReference type="ARBA" id="ARBA00001070"/>
    </source>
</evidence>
<dbReference type="GO" id="GO:0004252">
    <property type="term" value="F:serine-type endopeptidase activity"/>
    <property type="evidence" value="ECO:0007669"/>
    <property type="project" value="UniProtKB-EC"/>
</dbReference>
<dbReference type="RefSeq" id="WP_078761213.1">
    <property type="nucleotide sequence ID" value="NZ_FUWS01000004.1"/>
</dbReference>
<dbReference type="Gene3D" id="3.40.50.1820">
    <property type="entry name" value="alpha/beta hydrolase"/>
    <property type="match status" value="1"/>
</dbReference>
<comment type="catalytic activity">
    <reaction evidence="1">
        <text>Hydrolysis of Pro-|-Xaa &gt;&gt; Ala-|-Xaa in oligopeptides.</text>
        <dbReference type="EC" id="3.4.21.26"/>
    </reaction>
</comment>
<dbReference type="GO" id="GO:0005829">
    <property type="term" value="C:cytosol"/>
    <property type="evidence" value="ECO:0007669"/>
    <property type="project" value="TreeGrafter"/>
</dbReference>
<dbReference type="PANTHER" id="PTHR42881:SF2">
    <property type="entry name" value="PROLYL ENDOPEPTIDASE"/>
    <property type="match status" value="1"/>
</dbReference>
<organism evidence="8 9">
    <name type="scientific">Marinactinospora thermotolerans DSM 45154</name>
    <dbReference type="NCBI Taxonomy" id="1122192"/>
    <lineage>
        <taxon>Bacteria</taxon>
        <taxon>Bacillati</taxon>
        <taxon>Actinomycetota</taxon>
        <taxon>Actinomycetes</taxon>
        <taxon>Streptosporangiales</taxon>
        <taxon>Nocardiopsidaceae</taxon>
        <taxon>Marinactinospora</taxon>
    </lineage>
</organism>
<evidence type="ECO:0000256" key="5">
    <source>
        <dbReference type="ARBA" id="ARBA00022825"/>
    </source>
</evidence>
<evidence type="ECO:0000256" key="2">
    <source>
        <dbReference type="ARBA" id="ARBA00011897"/>
    </source>
</evidence>
<feature type="domain" description="Peptidase S9 prolyl oligopeptidase catalytic" evidence="6">
    <location>
        <begin position="495"/>
        <end position="702"/>
    </location>
</feature>
<dbReference type="InterPro" id="IPR001375">
    <property type="entry name" value="Peptidase_S9_cat"/>
</dbReference>
<evidence type="ECO:0000256" key="4">
    <source>
        <dbReference type="ARBA" id="ARBA00022801"/>
    </source>
</evidence>
<keyword evidence="3" id="KW-0645">Protease</keyword>
<dbReference type="SUPFAM" id="SSF53474">
    <property type="entry name" value="alpha/beta-Hydrolases"/>
    <property type="match status" value="1"/>
</dbReference>
<dbReference type="Pfam" id="PF02897">
    <property type="entry name" value="Peptidase_S9_N"/>
    <property type="match status" value="1"/>
</dbReference>
<sequence>MTHAPSRPSAVARRDTVTELLHGHTVADPYRWLEDGHSPECAAWLENQERLFAEAAPTWPHRAAWRRLLRDAAGVGSSLSPVSSPPLWRRGRRFLLRHEPGRRLPALMVADPGRPSRVLLDPLDFDADGTTTLDAWRPSPGGDLVAYQTTRKGDERPRLRVLDVATGTPVGASLSPGRSTPVAWLADGTGFFYVSTPEDGAGRRLRLHRIGADPRHDPILFATDLPQFSVTTSPDGRHLMLSAAPGATSGNLLWLVRLPDHPEEGLEPVPVFDGMSEGTRAALKFAPDGGMYAITDAEAPFGRMCAVAATDPHHRAWRTVVEERAGSVLAACVTLTDPATAQTRLLVSHHRHGLSELRLYTAEGTLLADIAPPGAGHVSRLTAPPEGGASAWFSYTDFTTPPAVHRFDLPERRCVPEPPEGFPVPPDVAGDTATVRRGATGHRPVVEQIVYASHDGTPVRMHLLRPPGGGGPRPTLLTAYGGFGASTPPAYSPAVTAWVRAGGAYATAAVRGGGEEGTDWHAAGSGVNKPNAIADFLSAARWLIDHGRTTPGRLAIRGASHSGFMVAAAITQAPDLFAAAVCSDAVTDMARYQHFGLGHLWTAEFGTVEDPEQCAALLSYSPYHRVRPGTPYPAVLLTCPRHDPRVDSLHTRKMTAALQHATGSGRPVLLRCEPDVGHGARSLDRWLGLQEDVLAFCAAHTGLVPPERP</sequence>
<dbReference type="STRING" id="1122192.SAMN02745673_01870"/>
<dbReference type="AlphaFoldDB" id="A0A1T4PM08"/>
<dbReference type="GO" id="GO:0006508">
    <property type="term" value="P:proteolysis"/>
    <property type="evidence" value="ECO:0007669"/>
    <property type="project" value="UniProtKB-KW"/>
</dbReference>
<gene>
    <name evidence="8" type="ORF">SAMN02745673_01870</name>
</gene>
<dbReference type="InterPro" id="IPR002470">
    <property type="entry name" value="Peptidase_S9A"/>
</dbReference>
<dbReference type="InterPro" id="IPR051167">
    <property type="entry name" value="Prolyl_oligopep/macrocyclase"/>
</dbReference>
<evidence type="ECO:0000259" key="6">
    <source>
        <dbReference type="Pfam" id="PF00326"/>
    </source>
</evidence>
<name>A0A1T4PM08_9ACTN</name>
<evidence type="ECO:0000259" key="7">
    <source>
        <dbReference type="Pfam" id="PF02897"/>
    </source>
</evidence>
<feature type="domain" description="Peptidase S9A N-terminal" evidence="7">
    <location>
        <begin position="11"/>
        <end position="410"/>
    </location>
</feature>
<dbReference type="SUPFAM" id="SSF50993">
    <property type="entry name" value="Peptidase/esterase 'gauge' domain"/>
    <property type="match status" value="1"/>
</dbReference>
<dbReference type="Proteomes" id="UP000190637">
    <property type="component" value="Unassembled WGS sequence"/>
</dbReference>
<dbReference type="EC" id="3.4.21.26" evidence="2"/>
<keyword evidence="4" id="KW-0378">Hydrolase</keyword>
<dbReference type="InterPro" id="IPR029058">
    <property type="entry name" value="AB_hydrolase_fold"/>
</dbReference>
<dbReference type="PANTHER" id="PTHR42881">
    <property type="entry name" value="PROLYL ENDOPEPTIDASE"/>
    <property type="match status" value="1"/>
</dbReference>
<dbReference type="EMBL" id="FUWS01000004">
    <property type="protein sequence ID" value="SJZ92257.1"/>
    <property type="molecule type" value="Genomic_DNA"/>
</dbReference>
<dbReference type="PRINTS" id="PR00862">
    <property type="entry name" value="PROLIGOPTASE"/>
</dbReference>
<dbReference type="OrthoDB" id="9801421at2"/>
<reference evidence="8 9" key="1">
    <citation type="submission" date="2017-02" db="EMBL/GenBank/DDBJ databases">
        <authorList>
            <person name="Peterson S.W."/>
        </authorList>
    </citation>
    <scope>NUCLEOTIDE SEQUENCE [LARGE SCALE GENOMIC DNA]</scope>
    <source>
        <strain evidence="8 9">DSM 45154</strain>
    </source>
</reference>
<accession>A0A1T4PM08</accession>
<keyword evidence="5" id="KW-0720">Serine protease</keyword>
<proteinExistence type="predicted"/>
<dbReference type="InterPro" id="IPR023302">
    <property type="entry name" value="Pept_S9A_N"/>
</dbReference>
<evidence type="ECO:0000313" key="9">
    <source>
        <dbReference type="Proteomes" id="UP000190637"/>
    </source>
</evidence>
<evidence type="ECO:0000256" key="3">
    <source>
        <dbReference type="ARBA" id="ARBA00022670"/>
    </source>
</evidence>